<keyword evidence="3" id="KW-1185">Reference proteome</keyword>
<dbReference type="EMBL" id="FUYS01000003">
    <property type="protein sequence ID" value="SKB47871.1"/>
    <property type="molecule type" value="Genomic_DNA"/>
</dbReference>
<feature type="transmembrane region" description="Helical" evidence="1">
    <location>
        <begin position="7"/>
        <end position="24"/>
    </location>
</feature>
<organism evidence="2 3">
    <name type="scientific">Parapedobacter luteus</name>
    <dbReference type="NCBI Taxonomy" id="623280"/>
    <lineage>
        <taxon>Bacteria</taxon>
        <taxon>Pseudomonadati</taxon>
        <taxon>Bacteroidota</taxon>
        <taxon>Sphingobacteriia</taxon>
        <taxon>Sphingobacteriales</taxon>
        <taxon>Sphingobacteriaceae</taxon>
        <taxon>Parapedobacter</taxon>
    </lineage>
</organism>
<gene>
    <name evidence="2" type="ORF">SAMN05660226_01559</name>
</gene>
<feature type="transmembrane region" description="Helical" evidence="1">
    <location>
        <begin position="74"/>
        <end position="99"/>
    </location>
</feature>
<keyword evidence="1" id="KW-1133">Transmembrane helix</keyword>
<dbReference type="STRING" id="623280.SAMN05660226_01559"/>
<dbReference type="InterPro" id="IPR025250">
    <property type="entry name" value="DUF4199"/>
</dbReference>
<keyword evidence="1" id="KW-0812">Transmembrane</keyword>
<proteinExistence type="predicted"/>
<evidence type="ECO:0000256" key="1">
    <source>
        <dbReference type="SAM" id="Phobius"/>
    </source>
</evidence>
<keyword evidence="1" id="KW-0472">Membrane</keyword>
<evidence type="ECO:0000313" key="2">
    <source>
        <dbReference type="EMBL" id="SKB47871.1"/>
    </source>
</evidence>
<dbReference type="AlphaFoldDB" id="A0A1T5BKN3"/>
<accession>A0A1T5BKN3</accession>
<feature type="transmembrane region" description="Helical" evidence="1">
    <location>
        <begin position="126"/>
        <end position="151"/>
    </location>
</feature>
<reference evidence="2 3" key="1">
    <citation type="submission" date="2017-02" db="EMBL/GenBank/DDBJ databases">
        <authorList>
            <person name="Peterson S.W."/>
        </authorList>
    </citation>
    <scope>NUCLEOTIDE SEQUENCE [LARGE SCALE GENOMIC DNA]</scope>
    <source>
        <strain evidence="2 3">DSM 22899</strain>
    </source>
</reference>
<name>A0A1T5BKN3_9SPHI</name>
<feature type="transmembrane region" description="Helical" evidence="1">
    <location>
        <begin position="36"/>
        <end position="53"/>
    </location>
</feature>
<dbReference type="Proteomes" id="UP000190541">
    <property type="component" value="Unassembled WGS sequence"/>
</dbReference>
<dbReference type="Pfam" id="PF13858">
    <property type="entry name" value="DUF4199"/>
    <property type="match status" value="1"/>
</dbReference>
<dbReference type="RefSeq" id="WP_079716236.1">
    <property type="nucleotide sequence ID" value="NZ_FUYS01000003.1"/>
</dbReference>
<sequence>MHTIKYGILFALAIFLWVVIEWLVGLHDRYIRYHEYLSYFFAVPSVYILYRGIRGGADQPNGRLSFRRVFAKGLGISLVATCLCPLVWYVYCVVINPAFLEHMTRFSIEVKEVDSHLASERFSLPVYLSTTTVSTALTNVITCFVIAVVVAERKR</sequence>
<protein>
    <recommendedName>
        <fullName evidence="4">DUF4199 domain-containing protein</fullName>
    </recommendedName>
</protein>
<evidence type="ECO:0000313" key="3">
    <source>
        <dbReference type="Proteomes" id="UP000190541"/>
    </source>
</evidence>
<evidence type="ECO:0008006" key="4">
    <source>
        <dbReference type="Google" id="ProtNLM"/>
    </source>
</evidence>
<dbReference type="OrthoDB" id="5766000at2"/>